<reference evidence="2" key="1">
    <citation type="submission" date="2022-11" db="EMBL/GenBank/DDBJ databases">
        <authorList>
            <person name="Morgan W.R."/>
            <person name="Tartar A."/>
        </authorList>
    </citation>
    <scope>NUCLEOTIDE SEQUENCE</scope>
    <source>
        <strain evidence="2">ARSEF 373</strain>
    </source>
</reference>
<gene>
    <name evidence="2" type="ORF">N0F65_005982</name>
</gene>
<reference evidence="2" key="2">
    <citation type="journal article" date="2023" name="Microbiol Resour">
        <title>Decontamination and Annotation of the Draft Genome Sequence of the Oomycete Lagenidium giganteum ARSEF 373.</title>
        <authorList>
            <person name="Morgan W.R."/>
            <person name="Tartar A."/>
        </authorList>
    </citation>
    <scope>NUCLEOTIDE SEQUENCE</scope>
    <source>
        <strain evidence="2">ARSEF 373</strain>
    </source>
</reference>
<dbReference type="EMBL" id="DAKRPA010000025">
    <property type="protein sequence ID" value="DBA02955.1"/>
    <property type="molecule type" value="Genomic_DNA"/>
</dbReference>
<protein>
    <submittedName>
        <fullName evidence="2">Uncharacterized protein</fullName>
    </submittedName>
</protein>
<proteinExistence type="predicted"/>
<evidence type="ECO:0000313" key="2">
    <source>
        <dbReference type="EMBL" id="DBA02955.1"/>
    </source>
</evidence>
<sequence length="519" mass="56440">MWQGPAGDGRAWEHHRRRWHQCDGARVDLRILVHEGGSRHKIFHQESTLVWDERLTDAPGAVVGFRVPLVIKVRPEYWNRMLRLSVRIELASVDVPPVASGGATTSATTTPAPLEEDVVATQLLPLLYESLAAAEPPARQLAADVVVTKPLDLRIDTRVVAPDRVCILARATNVDTKLSIEVLDLQFHLDQTQSRGRSGSTHKAKAGSITGANPNAAANGTDSASANGQPFRRIDDDKQHFPVVLAPSEQYNFPCTLRMVPTAADTADARQNDSRQTLMTVSWRVQLATTCSNVITEYHTIIWSPQGSSSASSAPSLPLAMPPALLAHQSLANVVVNYPDSAATAAATCTFVPLDKRANLHVQLAPSRSARDVPLGIVHTLCLLLTNRSTRESLDLTLLLPPPIGRACTWIGMEASHRIGYVVSDIAQASLNCRQLTPSFHRCQTVLNRPSVLLLGPAVLFLRTCRLVTPGVTVRKSLRVAFLRAGRCDLSSLVLFDSLSRTFFLPPAAAEARACEVLI</sequence>
<dbReference type="Proteomes" id="UP001146120">
    <property type="component" value="Unassembled WGS sequence"/>
</dbReference>
<evidence type="ECO:0000313" key="3">
    <source>
        <dbReference type="Proteomes" id="UP001146120"/>
    </source>
</evidence>
<dbReference type="AlphaFoldDB" id="A0AAV2ZAM3"/>
<name>A0AAV2ZAM3_9STRA</name>
<organism evidence="2 3">
    <name type="scientific">Lagenidium giganteum</name>
    <dbReference type="NCBI Taxonomy" id="4803"/>
    <lineage>
        <taxon>Eukaryota</taxon>
        <taxon>Sar</taxon>
        <taxon>Stramenopiles</taxon>
        <taxon>Oomycota</taxon>
        <taxon>Peronosporomycetes</taxon>
        <taxon>Pythiales</taxon>
        <taxon>Pythiaceae</taxon>
    </lineage>
</organism>
<evidence type="ECO:0000256" key="1">
    <source>
        <dbReference type="SAM" id="MobiDB-lite"/>
    </source>
</evidence>
<accession>A0AAV2ZAM3</accession>
<comment type="caution">
    <text evidence="2">The sequence shown here is derived from an EMBL/GenBank/DDBJ whole genome shotgun (WGS) entry which is preliminary data.</text>
</comment>
<keyword evidence="3" id="KW-1185">Reference proteome</keyword>
<feature type="region of interest" description="Disordered" evidence="1">
    <location>
        <begin position="192"/>
        <end position="233"/>
    </location>
</feature>